<keyword evidence="2" id="KW-1185">Reference proteome</keyword>
<sequence>MRTPATPPFASGDDARVADAEVRAIYLGCVAYFCTHQVDVERGTVVHWVQESLMPGYTGTAQPCPFKRDSAGPTIEADSQDLHFLRRFRRVE</sequence>
<reference evidence="1 2" key="1">
    <citation type="submission" date="2024-02" db="EMBL/GenBank/DDBJ databases">
        <title>Lysobacter Genome Sequencing and Mining.</title>
        <authorList>
            <person name="Bierman J."/>
            <person name="Walker M.C."/>
        </authorList>
    </citation>
    <scope>NUCLEOTIDE SEQUENCE [LARGE SCALE GENOMIC DNA]</scope>
    <source>
        <strain evidence="1 2">PB6250</strain>
    </source>
</reference>
<dbReference type="RefSeq" id="WP_064749862.1">
    <property type="nucleotide sequence ID" value="NZ_JBANDL010000002.1"/>
</dbReference>
<proteinExistence type="predicted"/>
<name>A0ABU8D8Y6_9GAMM</name>
<comment type="caution">
    <text evidence="1">The sequence shown here is derived from an EMBL/GenBank/DDBJ whole genome shotgun (WGS) entry which is preliminary data.</text>
</comment>
<dbReference type="EMBL" id="JBANDL010000002">
    <property type="protein sequence ID" value="MEI2457472.1"/>
    <property type="molecule type" value="Genomic_DNA"/>
</dbReference>
<protein>
    <submittedName>
        <fullName evidence="1">Lipocalin-like domain-containing protein</fullName>
    </submittedName>
</protein>
<evidence type="ECO:0000313" key="2">
    <source>
        <dbReference type="Proteomes" id="UP001387215"/>
    </source>
</evidence>
<evidence type="ECO:0000313" key="1">
    <source>
        <dbReference type="EMBL" id="MEI2457472.1"/>
    </source>
</evidence>
<gene>
    <name evidence="1" type="ORF">V2J18_22695</name>
</gene>
<organism evidence="1 2">
    <name type="scientific">Lysobacter firmicutimachus</name>
    <dbReference type="NCBI Taxonomy" id="1792846"/>
    <lineage>
        <taxon>Bacteria</taxon>
        <taxon>Pseudomonadati</taxon>
        <taxon>Pseudomonadota</taxon>
        <taxon>Gammaproteobacteria</taxon>
        <taxon>Lysobacterales</taxon>
        <taxon>Lysobacteraceae</taxon>
        <taxon>Lysobacter</taxon>
    </lineage>
</organism>
<accession>A0ABU8D8Y6</accession>
<dbReference type="Proteomes" id="UP001387215">
    <property type="component" value="Unassembled WGS sequence"/>
</dbReference>